<evidence type="ECO:0000256" key="1">
    <source>
        <dbReference type="ARBA" id="ARBA00001974"/>
    </source>
</evidence>
<protein>
    <recommendedName>
        <fullName evidence="9">FAD/NAD(P)-binding domain-containing protein</fullName>
    </recommendedName>
</protein>
<dbReference type="PRINTS" id="PR00411">
    <property type="entry name" value="PNDRDTASEI"/>
</dbReference>
<reference evidence="10" key="1">
    <citation type="submission" date="2018-05" db="EMBL/GenBank/DDBJ databases">
        <authorList>
            <person name="Lanie J.A."/>
            <person name="Ng W.-L."/>
            <person name="Kazmierczak K.M."/>
            <person name="Andrzejewski T.M."/>
            <person name="Davidsen T.M."/>
            <person name="Wayne K.J."/>
            <person name="Tettelin H."/>
            <person name="Glass J.I."/>
            <person name="Rusch D."/>
            <person name="Podicherti R."/>
            <person name="Tsui H.-C.T."/>
            <person name="Winkler M.E."/>
        </authorList>
    </citation>
    <scope>NUCLEOTIDE SEQUENCE</scope>
</reference>
<dbReference type="SUPFAM" id="SSF51905">
    <property type="entry name" value="FAD/NAD(P)-binding domain"/>
    <property type="match status" value="1"/>
</dbReference>
<comment type="similarity">
    <text evidence="2">Belongs to the class-I pyridine nucleotide-disulfide oxidoreductase family.</text>
</comment>
<dbReference type="GO" id="GO:0050660">
    <property type="term" value="F:flavin adenine dinucleotide binding"/>
    <property type="evidence" value="ECO:0007669"/>
    <property type="project" value="TreeGrafter"/>
</dbReference>
<evidence type="ECO:0000313" key="10">
    <source>
        <dbReference type="EMBL" id="SVD86759.1"/>
    </source>
</evidence>
<accession>A0A382YUZ1</accession>
<name>A0A382YUZ1_9ZZZZ</name>
<dbReference type="InterPro" id="IPR023753">
    <property type="entry name" value="FAD/NAD-binding_dom"/>
</dbReference>
<keyword evidence="4" id="KW-0274">FAD</keyword>
<evidence type="ECO:0000256" key="8">
    <source>
        <dbReference type="ARBA" id="ARBA00023284"/>
    </source>
</evidence>
<dbReference type="Pfam" id="PF07992">
    <property type="entry name" value="Pyr_redox_2"/>
    <property type="match status" value="1"/>
</dbReference>
<dbReference type="InterPro" id="IPR012999">
    <property type="entry name" value="Pyr_OxRdtase_I_AS"/>
</dbReference>
<dbReference type="PROSITE" id="PS00076">
    <property type="entry name" value="PYRIDINE_REDOX_1"/>
    <property type="match status" value="1"/>
</dbReference>
<dbReference type="PANTHER" id="PTHR22912">
    <property type="entry name" value="DISULFIDE OXIDOREDUCTASE"/>
    <property type="match status" value="1"/>
</dbReference>
<dbReference type="PRINTS" id="PR00368">
    <property type="entry name" value="FADPNR"/>
</dbReference>
<keyword evidence="6" id="KW-0520">NAD</keyword>
<dbReference type="Gene3D" id="3.50.50.60">
    <property type="entry name" value="FAD/NAD(P)-binding domain"/>
    <property type="match status" value="1"/>
</dbReference>
<evidence type="ECO:0000256" key="2">
    <source>
        <dbReference type="ARBA" id="ARBA00007532"/>
    </source>
</evidence>
<feature type="non-terminal residue" evidence="10">
    <location>
        <position position="250"/>
    </location>
</feature>
<organism evidence="10">
    <name type="scientific">marine metagenome</name>
    <dbReference type="NCBI Taxonomy" id="408172"/>
    <lineage>
        <taxon>unclassified sequences</taxon>
        <taxon>metagenomes</taxon>
        <taxon>ecological metagenomes</taxon>
    </lineage>
</organism>
<gene>
    <name evidence="10" type="ORF">METZ01_LOCUS439613</name>
</gene>
<dbReference type="GO" id="GO:0006103">
    <property type="term" value="P:2-oxoglutarate metabolic process"/>
    <property type="evidence" value="ECO:0007669"/>
    <property type="project" value="TreeGrafter"/>
</dbReference>
<evidence type="ECO:0000256" key="5">
    <source>
        <dbReference type="ARBA" id="ARBA00023002"/>
    </source>
</evidence>
<evidence type="ECO:0000256" key="6">
    <source>
        <dbReference type="ARBA" id="ARBA00023027"/>
    </source>
</evidence>
<comment type="cofactor">
    <cofactor evidence="1">
        <name>FAD</name>
        <dbReference type="ChEBI" id="CHEBI:57692"/>
    </cofactor>
</comment>
<evidence type="ECO:0000256" key="7">
    <source>
        <dbReference type="ARBA" id="ARBA00023157"/>
    </source>
</evidence>
<feature type="domain" description="FAD/NAD(P)-binding" evidence="9">
    <location>
        <begin position="10"/>
        <end position="243"/>
    </location>
</feature>
<keyword evidence="3" id="KW-0285">Flavoprotein</keyword>
<keyword evidence="7" id="KW-1015">Disulfide bond</keyword>
<evidence type="ECO:0000256" key="4">
    <source>
        <dbReference type="ARBA" id="ARBA00022827"/>
    </source>
</evidence>
<dbReference type="InterPro" id="IPR036188">
    <property type="entry name" value="FAD/NAD-bd_sf"/>
</dbReference>
<evidence type="ECO:0000256" key="3">
    <source>
        <dbReference type="ARBA" id="ARBA00022630"/>
    </source>
</evidence>
<dbReference type="AlphaFoldDB" id="A0A382YUZ1"/>
<dbReference type="PANTHER" id="PTHR22912:SF217">
    <property type="entry name" value="DIHYDROLIPOYL DEHYDROGENASE"/>
    <property type="match status" value="1"/>
</dbReference>
<keyword evidence="5" id="KW-0560">Oxidoreductase</keyword>
<dbReference type="InterPro" id="IPR050151">
    <property type="entry name" value="Class-I_Pyr_Nuc-Dis_Oxidored"/>
</dbReference>
<dbReference type="EMBL" id="UINC01178546">
    <property type="protein sequence ID" value="SVD86759.1"/>
    <property type="molecule type" value="Genomic_DNA"/>
</dbReference>
<keyword evidence="8" id="KW-0676">Redox-active center</keyword>
<dbReference type="GO" id="GO:0004148">
    <property type="term" value="F:dihydrolipoyl dehydrogenase (NADH) activity"/>
    <property type="evidence" value="ECO:0007669"/>
    <property type="project" value="TreeGrafter"/>
</dbReference>
<evidence type="ECO:0000259" key="9">
    <source>
        <dbReference type="Pfam" id="PF07992"/>
    </source>
</evidence>
<sequence>MTSMENNRLYDLVIIGAGPGGYVAAERAGSKGKKVLLVEKADLGGICLNAGCIPSKTLINSGKLFSQACNSDIYGVTVENPRFDLTKAMAYKQKVIKTLRNGVGFQMKQRQVDIITGEASFIDQRTIQVNGDQYQAENVIIATGASPVLPPISGLDEAHVVTSKEILEVDKLPDHLVVIGGGAIGCEFASFFSNVGVQVSLIEILPEIISPLDSELAGMLRKSIKGVNFHLESKVERITTNSVVYSQNGE</sequence>
<proteinExistence type="inferred from homology"/>